<evidence type="ECO:0000256" key="4">
    <source>
        <dbReference type="ARBA" id="ARBA00022475"/>
    </source>
</evidence>
<evidence type="ECO:0000256" key="2">
    <source>
        <dbReference type="ARBA" id="ARBA00011084"/>
    </source>
</evidence>
<evidence type="ECO:0000256" key="10">
    <source>
        <dbReference type="SAM" id="MobiDB-lite"/>
    </source>
</evidence>
<dbReference type="GO" id="GO:0005886">
    <property type="term" value="C:plasma membrane"/>
    <property type="evidence" value="ECO:0007669"/>
    <property type="project" value="UniProtKB-SubCell"/>
</dbReference>
<dbReference type="STRING" id="634430.SAMN04488241_106155"/>
<dbReference type="InterPro" id="IPR012902">
    <property type="entry name" value="N_methyl_site"/>
</dbReference>
<evidence type="ECO:0000256" key="7">
    <source>
        <dbReference type="ARBA" id="ARBA00022692"/>
    </source>
</evidence>
<evidence type="ECO:0000256" key="8">
    <source>
        <dbReference type="ARBA" id="ARBA00022989"/>
    </source>
</evidence>
<dbReference type="PANTHER" id="PTHR39583">
    <property type="entry name" value="TYPE II SECRETION SYSTEM PROTEIN J-RELATED"/>
    <property type="match status" value="1"/>
</dbReference>
<dbReference type="GO" id="GO:0015628">
    <property type="term" value="P:protein secretion by the type II secretion system"/>
    <property type="evidence" value="ECO:0007669"/>
    <property type="project" value="InterPro"/>
</dbReference>
<comment type="subcellular location">
    <subcellularLocation>
        <location evidence="1">Cell inner membrane</location>
        <topology evidence="1">Single-pass membrane protein</topology>
    </subcellularLocation>
</comment>
<keyword evidence="5" id="KW-0488">Methylation</keyword>
<keyword evidence="13" id="KW-1185">Reference proteome</keyword>
<protein>
    <recommendedName>
        <fullName evidence="3">Type II secretion system protein J</fullName>
    </recommendedName>
</protein>
<dbReference type="InterPro" id="IPR045584">
    <property type="entry name" value="Pilin-like"/>
</dbReference>
<dbReference type="PANTHER" id="PTHR39583:SF2">
    <property type="entry name" value="TYPE II SECRETION SYSTEM PROTEIN J"/>
    <property type="match status" value="1"/>
</dbReference>
<name>A0A1I5SUK9_9SPHN</name>
<gene>
    <name evidence="12" type="ORF">SAMN04488241_106155</name>
</gene>
<dbReference type="SUPFAM" id="SSF54523">
    <property type="entry name" value="Pili subunits"/>
    <property type="match status" value="1"/>
</dbReference>
<evidence type="ECO:0000256" key="1">
    <source>
        <dbReference type="ARBA" id="ARBA00004377"/>
    </source>
</evidence>
<evidence type="ECO:0000256" key="6">
    <source>
        <dbReference type="ARBA" id="ARBA00022519"/>
    </source>
</evidence>
<dbReference type="RefSeq" id="WP_093333344.1">
    <property type="nucleotide sequence ID" value="NZ_FOXP01000006.1"/>
</dbReference>
<keyword evidence="4" id="KW-1003">Cell membrane</keyword>
<sequence>MTARPIDRRVGATSARHPGEGGFTLVEVMVALMIFGMIAAAGVAILSFSIRAQAASATRLDDASAFTRTLTVLSADLAQATTRPTRDEGGTLRPAFVGEGTQVALVRGGWTNIDAAPRASEQKVVWRLDGTTLQRIAYPQLDGAAPLGATPMLTRVAEMRLRFRYAGVWSDRWDGGDGLPVPEAMELTMARTDGTRYRAMFLVGTGYAPMPAATPSPTPTAGSSVGASDAPR</sequence>
<dbReference type="Proteomes" id="UP000199586">
    <property type="component" value="Unassembled WGS sequence"/>
</dbReference>
<evidence type="ECO:0000256" key="3">
    <source>
        <dbReference type="ARBA" id="ARBA00021539"/>
    </source>
</evidence>
<dbReference type="GO" id="GO:0015627">
    <property type="term" value="C:type II protein secretion system complex"/>
    <property type="evidence" value="ECO:0007669"/>
    <property type="project" value="InterPro"/>
</dbReference>
<evidence type="ECO:0000313" key="12">
    <source>
        <dbReference type="EMBL" id="SFP74368.1"/>
    </source>
</evidence>
<accession>A0A1I5SUK9</accession>
<keyword evidence="8 11" id="KW-1133">Transmembrane helix</keyword>
<proteinExistence type="inferred from homology"/>
<feature type="transmembrane region" description="Helical" evidence="11">
    <location>
        <begin position="28"/>
        <end position="50"/>
    </location>
</feature>
<dbReference type="Pfam" id="PF11612">
    <property type="entry name" value="T2SSJ"/>
    <property type="match status" value="1"/>
</dbReference>
<dbReference type="InterPro" id="IPR051621">
    <property type="entry name" value="T2SS_protein_J"/>
</dbReference>
<evidence type="ECO:0000256" key="11">
    <source>
        <dbReference type="SAM" id="Phobius"/>
    </source>
</evidence>
<dbReference type="Gene3D" id="3.10.610.10">
    <property type="entry name" value="GSPII I/J protein-like"/>
    <property type="match status" value="1"/>
</dbReference>
<organism evidence="12 13">
    <name type="scientific">Sphingomonas rubra</name>
    <dbReference type="NCBI Taxonomy" id="634430"/>
    <lineage>
        <taxon>Bacteria</taxon>
        <taxon>Pseudomonadati</taxon>
        <taxon>Pseudomonadota</taxon>
        <taxon>Alphaproteobacteria</taxon>
        <taxon>Sphingomonadales</taxon>
        <taxon>Sphingomonadaceae</taxon>
        <taxon>Sphingomonas</taxon>
    </lineage>
</organism>
<dbReference type="NCBIfam" id="TIGR01711">
    <property type="entry name" value="gspJ"/>
    <property type="match status" value="1"/>
</dbReference>
<dbReference type="PROSITE" id="PS00409">
    <property type="entry name" value="PROKAR_NTER_METHYL"/>
    <property type="match status" value="1"/>
</dbReference>
<keyword evidence="9 11" id="KW-0472">Membrane</keyword>
<evidence type="ECO:0000313" key="13">
    <source>
        <dbReference type="Proteomes" id="UP000199586"/>
    </source>
</evidence>
<dbReference type="EMBL" id="FOXP01000006">
    <property type="protein sequence ID" value="SFP74368.1"/>
    <property type="molecule type" value="Genomic_DNA"/>
</dbReference>
<comment type="similarity">
    <text evidence="2">Belongs to the GSP J family.</text>
</comment>
<keyword evidence="6" id="KW-0997">Cell inner membrane</keyword>
<dbReference type="InterPro" id="IPR010055">
    <property type="entry name" value="T2SS_protein-GspJ"/>
</dbReference>
<evidence type="ECO:0000256" key="9">
    <source>
        <dbReference type="ARBA" id="ARBA00023136"/>
    </source>
</evidence>
<feature type="region of interest" description="Disordered" evidence="10">
    <location>
        <begin position="212"/>
        <end position="232"/>
    </location>
</feature>
<dbReference type="NCBIfam" id="TIGR02532">
    <property type="entry name" value="IV_pilin_GFxxxE"/>
    <property type="match status" value="1"/>
</dbReference>
<keyword evidence="7 11" id="KW-0812">Transmembrane</keyword>
<evidence type="ECO:0000256" key="5">
    <source>
        <dbReference type="ARBA" id="ARBA00022481"/>
    </source>
</evidence>
<dbReference type="Pfam" id="PF07963">
    <property type="entry name" value="N_methyl"/>
    <property type="match status" value="1"/>
</dbReference>
<reference evidence="13" key="1">
    <citation type="submission" date="2016-10" db="EMBL/GenBank/DDBJ databases">
        <authorList>
            <person name="Varghese N."/>
            <person name="Submissions S."/>
        </authorList>
    </citation>
    <scope>NUCLEOTIDE SEQUENCE [LARGE SCALE GENOMIC DNA]</scope>
    <source>
        <strain evidence="13">CGMCC 1.9113</strain>
    </source>
</reference>
<dbReference type="AlphaFoldDB" id="A0A1I5SUK9"/>